<keyword evidence="1" id="KW-1133">Transmembrane helix</keyword>
<protein>
    <submittedName>
        <fullName evidence="2">Uncharacterized protein</fullName>
    </submittedName>
</protein>
<keyword evidence="1" id="KW-0472">Membrane</keyword>
<sequence length="115" mass="13438">MSTNQELSIKGTVSLEDFLKYNTYHSKTFTSIYFLISFIILWALGILFELPIPNDLLVWMIVSIPKAIQALILTILIFFALKKLLKRRATKEYESDQLLKTEINYKFNSEKITNK</sequence>
<evidence type="ECO:0000256" key="1">
    <source>
        <dbReference type="SAM" id="Phobius"/>
    </source>
</evidence>
<evidence type="ECO:0000313" key="3">
    <source>
        <dbReference type="Proteomes" id="UP000198553"/>
    </source>
</evidence>
<reference evidence="3" key="1">
    <citation type="submission" date="2016-10" db="EMBL/GenBank/DDBJ databases">
        <authorList>
            <person name="Varghese N."/>
            <person name="Submissions S."/>
        </authorList>
    </citation>
    <scope>NUCLEOTIDE SEQUENCE [LARGE SCALE GENOMIC DNA]</scope>
    <source>
        <strain evidence="3">B48,IBRC-M 10115,DSM 25386,CECT 8001</strain>
    </source>
</reference>
<keyword evidence="3" id="KW-1185">Reference proteome</keyword>
<dbReference type="Proteomes" id="UP000198553">
    <property type="component" value="Unassembled WGS sequence"/>
</dbReference>
<proteinExistence type="predicted"/>
<gene>
    <name evidence="2" type="ORF">SAMN05192533_1365</name>
</gene>
<dbReference type="AlphaFoldDB" id="A0A1H8L0C0"/>
<feature type="transmembrane region" description="Helical" evidence="1">
    <location>
        <begin position="32"/>
        <end position="50"/>
    </location>
</feature>
<organism evidence="2 3">
    <name type="scientific">Mesobacillus persicus</name>
    <dbReference type="NCBI Taxonomy" id="930146"/>
    <lineage>
        <taxon>Bacteria</taxon>
        <taxon>Bacillati</taxon>
        <taxon>Bacillota</taxon>
        <taxon>Bacilli</taxon>
        <taxon>Bacillales</taxon>
        <taxon>Bacillaceae</taxon>
        <taxon>Mesobacillus</taxon>
    </lineage>
</organism>
<dbReference type="OrthoDB" id="2866610at2"/>
<dbReference type="RefSeq" id="WP_090750662.1">
    <property type="nucleotide sequence ID" value="NZ_FOBW01000036.1"/>
</dbReference>
<name>A0A1H8L0C0_9BACI</name>
<evidence type="ECO:0000313" key="2">
    <source>
        <dbReference type="EMBL" id="SEN98088.1"/>
    </source>
</evidence>
<feature type="transmembrane region" description="Helical" evidence="1">
    <location>
        <begin position="56"/>
        <end position="81"/>
    </location>
</feature>
<dbReference type="STRING" id="930146.SAMN05192533_1365"/>
<accession>A0A1H8L0C0</accession>
<dbReference type="EMBL" id="FOBW01000036">
    <property type="protein sequence ID" value="SEN98088.1"/>
    <property type="molecule type" value="Genomic_DNA"/>
</dbReference>
<keyword evidence="1" id="KW-0812">Transmembrane</keyword>